<dbReference type="InterPro" id="IPR056694">
    <property type="entry name" value="DUF7792"/>
</dbReference>
<dbReference type="Gene3D" id="1.20.930.20">
    <property type="entry name" value="Adaptor protein Cbl, N-terminal domain"/>
    <property type="match status" value="1"/>
</dbReference>
<proteinExistence type="predicted"/>
<comment type="caution">
    <text evidence="4">The sequence shown here is derived from an EMBL/GenBank/DDBJ whole genome shotgun (WGS) entry which is preliminary data.</text>
</comment>
<name>A0A4S4DTF3_CAMSN</name>
<protein>
    <recommendedName>
        <fullName evidence="3">DUF7792 domain-containing protein</fullName>
    </recommendedName>
</protein>
<evidence type="ECO:0000256" key="1">
    <source>
        <dbReference type="ARBA" id="ARBA00022737"/>
    </source>
</evidence>
<evidence type="ECO:0000313" key="4">
    <source>
        <dbReference type="EMBL" id="THG06528.1"/>
    </source>
</evidence>
<dbReference type="InterPro" id="IPR011989">
    <property type="entry name" value="ARM-like"/>
</dbReference>
<dbReference type="GO" id="GO:0007166">
    <property type="term" value="P:cell surface receptor signaling pathway"/>
    <property type="evidence" value="ECO:0007669"/>
    <property type="project" value="InterPro"/>
</dbReference>
<evidence type="ECO:0000259" key="3">
    <source>
        <dbReference type="Pfam" id="PF25055"/>
    </source>
</evidence>
<feature type="compositionally biased region" description="Basic and acidic residues" evidence="2">
    <location>
        <begin position="1"/>
        <end position="16"/>
    </location>
</feature>
<keyword evidence="1" id="KW-0677">Repeat</keyword>
<dbReference type="PANTHER" id="PTHR46168:SF15">
    <property type="entry name" value="ARMADILLO REPEAT-CONTAINING DOMAIN-CONTAINING PROTEIN"/>
    <property type="match status" value="1"/>
</dbReference>
<sequence>MIRMVPKDPATREPRTESFPSFSTRFFGLKNVGSKNGRKTKRKGGEEEKEKRKEEEERRKEDWRGHNHRGGGGGGGAGGHGGGAATTGGGEATAVVISSPPLSFSLSPPLSLLPLFSLSSLFLFSPFSLSHNPNPSTPPPEMTEEEKSIQEELTLLVLLADRLIKSAKEAESSKSDCADLAKQADLLSLKLRSAVRLTTTTTTTTTTTAQSSLYERPVRRIATDVSKTLERALTLVRKCRRSGVLRQVFAITTSTDFRKVSSLLESSIADVSWLLSILDSAEGGGSLSLPPIASNDPILAMLWSSIASVQMGRLLRDRLDAANNLASLARDNDRNKKMIVEEGGVVPLLKLLKEGASPDAQMAASTALFYLVNDKDRVRSIARELAVPLIVKVLADSPIRVQVLVANLVAKMAEIDPEVQEEFGRQNATRPLVTLLSMDTVLDDPKLLQSSKTSIHSLVEINKELARNPFSHQSNSDGSSRGGHHKKDKDGEVELPELKLALKINCAKALWKLSRGSLLNSRKITETKGLLCLAKIIDKERGELQSNCLMTVMELVAVAESNSDLRRAAFKPNSPAAKAVLEQLLIVVNEETSPGLLIPAIKSVGSLARTFPAKESRIIGPLVTQLGHRNADVATEAVIALSKFVSPDNFNCMEHSKAIIDFNGVPRLMNLLRANGRDQVHELVLLCYLALHVGNSKALEQARVLNVLEGAARSVVAQHPDLRELFVRAIRGLGIECSKLLLVFLRIDADTIKGVTPQREQAAQKNVTRIEAVLRRCSDLRIAGQRRCCEEVGQRRWWWRITGQRRPDRSGDEGGGGGGSADLFRSV</sequence>
<dbReference type="SMART" id="SM00185">
    <property type="entry name" value="ARM"/>
    <property type="match status" value="3"/>
</dbReference>
<dbReference type="Proteomes" id="UP000306102">
    <property type="component" value="Unassembled WGS sequence"/>
</dbReference>
<dbReference type="AlphaFoldDB" id="A0A4S4DTF3"/>
<reference evidence="4 5" key="1">
    <citation type="journal article" date="2018" name="Proc. Natl. Acad. Sci. U.S.A.">
        <title>Draft genome sequence of Camellia sinensis var. sinensis provides insights into the evolution of the tea genome and tea quality.</title>
        <authorList>
            <person name="Wei C."/>
            <person name="Yang H."/>
            <person name="Wang S."/>
            <person name="Zhao J."/>
            <person name="Liu C."/>
            <person name="Gao L."/>
            <person name="Xia E."/>
            <person name="Lu Y."/>
            <person name="Tai Y."/>
            <person name="She G."/>
            <person name="Sun J."/>
            <person name="Cao H."/>
            <person name="Tong W."/>
            <person name="Gao Q."/>
            <person name="Li Y."/>
            <person name="Deng W."/>
            <person name="Jiang X."/>
            <person name="Wang W."/>
            <person name="Chen Q."/>
            <person name="Zhang S."/>
            <person name="Li H."/>
            <person name="Wu J."/>
            <person name="Wang P."/>
            <person name="Li P."/>
            <person name="Shi C."/>
            <person name="Zheng F."/>
            <person name="Jian J."/>
            <person name="Huang B."/>
            <person name="Shan D."/>
            <person name="Shi M."/>
            <person name="Fang C."/>
            <person name="Yue Y."/>
            <person name="Li F."/>
            <person name="Li D."/>
            <person name="Wei S."/>
            <person name="Han B."/>
            <person name="Jiang C."/>
            <person name="Yin Y."/>
            <person name="Xia T."/>
            <person name="Zhang Z."/>
            <person name="Bennetzen J.L."/>
            <person name="Zhao S."/>
            <person name="Wan X."/>
        </authorList>
    </citation>
    <scope>NUCLEOTIDE SEQUENCE [LARGE SCALE GENOMIC DNA]</scope>
    <source>
        <strain evidence="5">cv. Shuchazao</strain>
        <tissue evidence="4">Leaf</tissue>
    </source>
</reference>
<feature type="region of interest" description="Disordered" evidence="2">
    <location>
        <begin position="1"/>
        <end position="87"/>
    </location>
</feature>
<feature type="region of interest" description="Disordered" evidence="2">
    <location>
        <begin position="469"/>
        <end position="489"/>
    </location>
</feature>
<dbReference type="Gene3D" id="1.25.10.10">
    <property type="entry name" value="Leucine-rich Repeat Variant"/>
    <property type="match status" value="2"/>
</dbReference>
<dbReference type="InterPro" id="IPR000225">
    <property type="entry name" value="Armadillo"/>
</dbReference>
<evidence type="ECO:0000256" key="2">
    <source>
        <dbReference type="SAM" id="MobiDB-lite"/>
    </source>
</evidence>
<feature type="compositionally biased region" description="Gly residues" evidence="2">
    <location>
        <begin position="70"/>
        <end position="87"/>
    </location>
</feature>
<dbReference type="InterPro" id="IPR016024">
    <property type="entry name" value="ARM-type_fold"/>
</dbReference>
<dbReference type="Pfam" id="PF00514">
    <property type="entry name" value="Arm"/>
    <property type="match status" value="1"/>
</dbReference>
<feature type="compositionally biased region" description="Basic and acidic residues" evidence="2">
    <location>
        <begin position="43"/>
        <end position="65"/>
    </location>
</feature>
<accession>A0A4S4DTF3</accession>
<feature type="region of interest" description="Disordered" evidence="2">
    <location>
        <begin position="806"/>
        <end position="827"/>
    </location>
</feature>
<dbReference type="InterPro" id="IPR036537">
    <property type="entry name" value="Adaptor_Cbl_N_dom_sf"/>
</dbReference>
<dbReference type="Pfam" id="PF25055">
    <property type="entry name" value="DUF7792"/>
    <property type="match status" value="1"/>
</dbReference>
<organism evidence="4 5">
    <name type="scientific">Camellia sinensis var. sinensis</name>
    <name type="common">China tea</name>
    <dbReference type="NCBI Taxonomy" id="542762"/>
    <lineage>
        <taxon>Eukaryota</taxon>
        <taxon>Viridiplantae</taxon>
        <taxon>Streptophyta</taxon>
        <taxon>Embryophyta</taxon>
        <taxon>Tracheophyta</taxon>
        <taxon>Spermatophyta</taxon>
        <taxon>Magnoliopsida</taxon>
        <taxon>eudicotyledons</taxon>
        <taxon>Gunneridae</taxon>
        <taxon>Pentapetalae</taxon>
        <taxon>asterids</taxon>
        <taxon>Ericales</taxon>
        <taxon>Theaceae</taxon>
        <taxon>Camellia</taxon>
    </lineage>
</organism>
<dbReference type="SUPFAM" id="SSF48371">
    <property type="entry name" value="ARM repeat"/>
    <property type="match status" value="1"/>
</dbReference>
<dbReference type="PANTHER" id="PTHR46168">
    <property type="entry name" value="ARMADILLO REPEAT ONLY 4"/>
    <property type="match status" value="1"/>
</dbReference>
<dbReference type="EMBL" id="SDRB02010420">
    <property type="protein sequence ID" value="THG06528.1"/>
    <property type="molecule type" value="Genomic_DNA"/>
</dbReference>
<keyword evidence="5" id="KW-1185">Reference proteome</keyword>
<feature type="compositionally biased region" description="Polar residues" evidence="2">
    <location>
        <begin position="470"/>
        <end position="479"/>
    </location>
</feature>
<evidence type="ECO:0000313" key="5">
    <source>
        <dbReference type="Proteomes" id="UP000306102"/>
    </source>
</evidence>
<gene>
    <name evidence="4" type="ORF">TEA_018377</name>
</gene>
<feature type="domain" description="DUF7792" evidence="3">
    <location>
        <begin position="150"/>
        <end position="278"/>
    </location>
</feature>